<comment type="subcellular location">
    <subcellularLocation>
        <location evidence="1">Nucleus</location>
    </subcellularLocation>
</comment>
<keyword evidence="4" id="KW-0539">Nucleus</keyword>
<feature type="domain" description="Pre-mRNA-splicing factor 3" evidence="8">
    <location>
        <begin position="165"/>
        <end position="373"/>
    </location>
</feature>
<evidence type="ECO:0000256" key="1">
    <source>
        <dbReference type="ARBA" id="ARBA00004123"/>
    </source>
</evidence>
<sequence>MDNQRKRFREENLQEQHEAKRSTSSNSVMLENVRRKREELKNRLKTMSEKELTGKSTIPTTNNSIQDRIADLKRRTTERLKGISTLQPENNDNDKKQKGGLNVGIHPALLDTNLGLSSTKGSRGESKKESASTITTEKSKKVPSNQTTRHGLVLEAPPTRVDDGFFDPRAQVVKRTRRSRQLQFTEHGKHIQEAEALRRRARLEELKKKIELQSKKTGLAKGLTVAEKATQQEEPPLVEWWDLSFLSENTAYETAIEGGYENISHTINDLIQIPIPIKREVAEGTTKKAIYLTKKEQKKIRRQTRAEARKEKQDRQLLGLEPPEPPKVKLSNLMKVLGNEAIKDPTKVEAQVRRQIEERRLKHEQQNEERKLTDEERAEKAARKLEEDAARGLYSLVFRIDYLAHRPHRLKIDLNAKQLGLTGICLLHPDLNLVVVEGGLKAVKKFKKLMLDRINWTDTSRNSILAQNHKLVGADGKELDYNQNKCILLWEGQIGNRLFKFWSFRTSHSDAEAVEILKERGNAEHYWNLAQSWVSEE</sequence>
<evidence type="ECO:0000256" key="2">
    <source>
        <dbReference type="ARBA" id="ARBA00022664"/>
    </source>
</evidence>
<feature type="region of interest" description="Disordered" evidence="6">
    <location>
        <begin position="301"/>
        <end position="324"/>
    </location>
</feature>
<reference evidence="9 11" key="1">
    <citation type="journal article" date="2011" name="Science">
        <title>Comparative functional genomics of the fission yeasts.</title>
        <authorList>
            <person name="Rhind N."/>
            <person name="Chen Z."/>
            <person name="Yassour M."/>
            <person name="Thompson D.A."/>
            <person name="Haas B.J."/>
            <person name="Habib N."/>
            <person name="Wapinski I."/>
            <person name="Roy S."/>
            <person name="Lin M.F."/>
            <person name="Heiman D.I."/>
            <person name="Young S.K."/>
            <person name="Furuya K."/>
            <person name="Guo Y."/>
            <person name="Pidoux A."/>
            <person name="Chen H.M."/>
            <person name="Robbertse B."/>
            <person name="Goldberg J.M."/>
            <person name="Aoki K."/>
            <person name="Bayne E.H."/>
            <person name="Berlin A.M."/>
            <person name="Desjardins C.A."/>
            <person name="Dobbs E."/>
            <person name="Dukaj L."/>
            <person name="Fan L."/>
            <person name="FitzGerald M.G."/>
            <person name="French C."/>
            <person name="Gujja S."/>
            <person name="Hansen K."/>
            <person name="Keifenheim D."/>
            <person name="Levin J.Z."/>
            <person name="Mosher R.A."/>
            <person name="Mueller C.A."/>
            <person name="Pfiffner J."/>
            <person name="Priest M."/>
            <person name="Russ C."/>
            <person name="Smialowska A."/>
            <person name="Swoboda P."/>
            <person name="Sykes S.M."/>
            <person name="Vaughn M."/>
            <person name="Vengrova S."/>
            <person name="Yoder R."/>
            <person name="Zeng Q."/>
            <person name="Allshire R."/>
            <person name="Baulcombe D."/>
            <person name="Birren B.W."/>
            <person name="Brown W."/>
            <person name="Ekwall K."/>
            <person name="Kellis M."/>
            <person name="Leatherwood J."/>
            <person name="Levin H."/>
            <person name="Margalit H."/>
            <person name="Martienssen R."/>
            <person name="Nieduszynski C.A."/>
            <person name="Spatafora J.W."/>
            <person name="Friedman N."/>
            <person name="Dalgaard J.Z."/>
            <person name="Baumann P."/>
            <person name="Niki H."/>
            <person name="Regev A."/>
            <person name="Nusbaum C."/>
        </authorList>
    </citation>
    <scope>NUCLEOTIDE SEQUENCE [LARGE SCALE GENOMIC DNA]</scope>
    <source>
        <strain evidence="11">yFS275 / FY16936</strain>
    </source>
</reference>
<evidence type="ECO:0000256" key="4">
    <source>
        <dbReference type="ARBA" id="ARBA00023242"/>
    </source>
</evidence>
<dbReference type="JaponicusDB" id="SJAG_01634">
    <property type="gene designation" value="prp3"/>
</dbReference>
<dbReference type="OMA" id="CVMHPRF"/>
<dbReference type="Pfam" id="PF06544">
    <property type="entry name" value="Prp3_C"/>
    <property type="match status" value="1"/>
</dbReference>
<evidence type="ECO:0000256" key="5">
    <source>
        <dbReference type="SAM" id="Coils"/>
    </source>
</evidence>
<dbReference type="GO" id="GO:0046540">
    <property type="term" value="C:U4/U6 x U5 tri-snRNP complex"/>
    <property type="evidence" value="ECO:0000318"/>
    <property type="project" value="GO_Central"/>
</dbReference>
<dbReference type="PANTHER" id="PTHR14212">
    <property type="entry name" value="U4/U6-ASSOCIATED RNA SPLICING FACTOR-RELATED"/>
    <property type="match status" value="1"/>
</dbReference>
<dbReference type="Proteomes" id="UP000001744">
    <property type="component" value="Unassembled WGS sequence"/>
</dbReference>
<dbReference type="InterPro" id="IPR027104">
    <property type="entry name" value="Prp3"/>
</dbReference>
<dbReference type="GeneID" id="7052319"/>
<dbReference type="eggNOG" id="KOG2769">
    <property type="taxonomic scope" value="Eukaryota"/>
</dbReference>
<feature type="region of interest" description="Disordered" evidence="6">
    <location>
        <begin position="112"/>
        <end position="147"/>
    </location>
</feature>
<protein>
    <submittedName>
        <fullName evidence="9">U4/U6 X U5 tri-snRNP complex subunit Prp3</fullName>
    </submittedName>
</protein>
<dbReference type="EMBL" id="KE651168">
    <property type="protein sequence ID" value="EEB06590.1"/>
    <property type="molecule type" value="Genomic_DNA"/>
</dbReference>
<keyword evidence="2" id="KW-0507">mRNA processing</keyword>
<dbReference type="CDD" id="cd24162">
    <property type="entry name" value="Prp3_C"/>
    <property type="match status" value="1"/>
</dbReference>
<organism evidence="9 11">
    <name type="scientific">Schizosaccharomyces japonicus (strain yFS275 / FY16936)</name>
    <name type="common">Fission yeast</name>
    <dbReference type="NCBI Taxonomy" id="402676"/>
    <lineage>
        <taxon>Eukaryota</taxon>
        <taxon>Fungi</taxon>
        <taxon>Dikarya</taxon>
        <taxon>Ascomycota</taxon>
        <taxon>Taphrinomycotina</taxon>
        <taxon>Schizosaccharomycetes</taxon>
        <taxon>Schizosaccharomycetales</taxon>
        <taxon>Schizosaccharomycetaceae</taxon>
        <taxon>Schizosaccharomyces</taxon>
    </lineage>
</organism>
<evidence type="ECO:0000256" key="6">
    <source>
        <dbReference type="SAM" id="MobiDB-lite"/>
    </source>
</evidence>
<feature type="domain" description="Small nuclear ribonucleoprotein Prp3 C-terminal" evidence="7">
    <location>
        <begin position="397"/>
        <end position="530"/>
    </location>
</feature>
<dbReference type="GO" id="GO:0000398">
    <property type="term" value="P:mRNA splicing, via spliceosome"/>
    <property type="evidence" value="ECO:0000318"/>
    <property type="project" value="GO_Central"/>
</dbReference>
<keyword evidence="5" id="KW-0175">Coiled coil</keyword>
<accession>B6JYH2</accession>
<dbReference type="InterPro" id="IPR013881">
    <property type="entry name" value="Pre-mRNA_splic_Prp3_dom"/>
</dbReference>
<dbReference type="GO" id="GO:0045292">
    <property type="term" value="P:mRNA cis splicing, via spliceosome"/>
    <property type="evidence" value="ECO:0007669"/>
    <property type="project" value="EnsemblFungi"/>
</dbReference>
<evidence type="ECO:0000259" key="7">
    <source>
        <dbReference type="Pfam" id="PF06544"/>
    </source>
</evidence>
<gene>
    <name evidence="10" type="primary">prp3</name>
    <name evidence="9" type="ORF">SJAG_01634</name>
</gene>
<dbReference type="HOGENOM" id="CLU_015750_2_2_1"/>
<dbReference type="PANTHER" id="PTHR14212:SF0">
    <property type="entry name" value="U4_U6 SMALL NUCLEAR RIBONUCLEOPROTEIN PRP3"/>
    <property type="match status" value="1"/>
</dbReference>
<name>B6JYH2_SCHJY</name>
<dbReference type="VEuPathDB" id="FungiDB:SJAG_01634"/>
<feature type="compositionally biased region" description="Basic and acidic residues" evidence="6">
    <location>
        <begin position="304"/>
        <end position="315"/>
    </location>
</feature>
<keyword evidence="11" id="KW-1185">Reference proteome</keyword>
<dbReference type="STRING" id="402676.B6JYH2"/>
<evidence type="ECO:0000313" key="9">
    <source>
        <dbReference type="EMBL" id="EEB06590.1"/>
    </source>
</evidence>
<keyword evidence="3" id="KW-0508">mRNA splicing</keyword>
<dbReference type="InterPro" id="IPR010541">
    <property type="entry name" value="Prp3_C"/>
</dbReference>
<dbReference type="RefSeq" id="XP_002172883.1">
    <property type="nucleotide sequence ID" value="XM_002172847.1"/>
</dbReference>
<feature type="coiled-coil region" evidence="5">
    <location>
        <begin position="358"/>
        <end position="388"/>
    </location>
</feature>
<dbReference type="OrthoDB" id="10264544at2759"/>
<proteinExistence type="predicted"/>
<feature type="compositionally biased region" description="Polar residues" evidence="6">
    <location>
        <begin position="131"/>
        <end position="147"/>
    </location>
</feature>
<evidence type="ECO:0000256" key="3">
    <source>
        <dbReference type="ARBA" id="ARBA00023187"/>
    </source>
</evidence>
<dbReference type="Pfam" id="PF08572">
    <property type="entry name" value="PRP3"/>
    <property type="match status" value="1"/>
</dbReference>
<evidence type="ECO:0000313" key="10">
    <source>
        <dbReference type="JaponicusDB" id="SJAG_01634"/>
    </source>
</evidence>
<dbReference type="AlphaFoldDB" id="B6JYH2"/>
<feature type="region of interest" description="Disordered" evidence="6">
    <location>
        <begin position="1"/>
        <end position="62"/>
    </location>
</feature>
<evidence type="ECO:0000259" key="8">
    <source>
        <dbReference type="Pfam" id="PF08572"/>
    </source>
</evidence>
<feature type="compositionally biased region" description="Basic and acidic residues" evidence="6">
    <location>
        <begin position="1"/>
        <end position="21"/>
    </location>
</feature>
<evidence type="ECO:0000313" key="11">
    <source>
        <dbReference type="Proteomes" id="UP000001744"/>
    </source>
</evidence>
<feature type="compositionally biased region" description="Basic and acidic residues" evidence="6">
    <location>
        <begin position="32"/>
        <end position="53"/>
    </location>
</feature>